<reference evidence="9" key="1">
    <citation type="submission" date="2021-01" db="EMBL/GenBank/DDBJ databases">
        <title>Whole genome shotgun sequence of Planosporangium mesophilum NBRC 109066.</title>
        <authorList>
            <person name="Komaki H."/>
            <person name="Tamura T."/>
        </authorList>
    </citation>
    <scope>NUCLEOTIDE SEQUENCE</scope>
    <source>
        <strain evidence="9">NBRC 109066</strain>
    </source>
</reference>
<evidence type="ECO:0000313" key="9">
    <source>
        <dbReference type="EMBL" id="GII26314.1"/>
    </source>
</evidence>
<keyword evidence="2" id="KW-0964">Secreted</keyword>
<feature type="chain" id="PRO_5035284365" evidence="8">
    <location>
        <begin position="26"/>
        <end position="225"/>
    </location>
</feature>
<evidence type="ECO:0000256" key="7">
    <source>
        <dbReference type="ARBA" id="ARBA00023326"/>
    </source>
</evidence>
<keyword evidence="5" id="KW-0119">Carbohydrate metabolism</keyword>
<dbReference type="PANTHER" id="PTHR42061:SF6">
    <property type="entry name" value="ENDO-CHITOSANASE"/>
    <property type="match status" value="1"/>
</dbReference>
<dbReference type="Pfam" id="PF07335">
    <property type="entry name" value="Glyco_hydro_75"/>
    <property type="match status" value="1"/>
</dbReference>
<proteinExistence type="predicted"/>
<evidence type="ECO:0000256" key="2">
    <source>
        <dbReference type="ARBA" id="ARBA00022525"/>
    </source>
</evidence>
<evidence type="ECO:0000256" key="6">
    <source>
        <dbReference type="ARBA" id="ARBA00023295"/>
    </source>
</evidence>
<dbReference type="RefSeq" id="WP_168115188.1">
    <property type="nucleotide sequence ID" value="NZ_BOON01000073.1"/>
</dbReference>
<accession>A0A8J3X472</accession>
<name>A0A8J3X472_9ACTN</name>
<dbReference type="InterPro" id="IPR009939">
    <property type="entry name" value="Chitosanase_fungal"/>
</dbReference>
<keyword evidence="10" id="KW-1185">Reference proteome</keyword>
<organism evidence="9 10">
    <name type="scientific">Planosporangium mesophilum</name>
    <dbReference type="NCBI Taxonomy" id="689768"/>
    <lineage>
        <taxon>Bacteria</taxon>
        <taxon>Bacillati</taxon>
        <taxon>Actinomycetota</taxon>
        <taxon>Actinomycetes</taxon>
        <taxon>Micromonosporales</taxon>
        <taxon>Micromonosporaceae</taxon>
        <taxon>Planosporangium</taxon>
    </lineage>
</organism>
<evidence type="ECO:0000256" key="4">
    <source>
        <dbReference type="ARBA" id="ARBA00022801"/>
    </source>
</evidence>
<feature type="signal peptide" evidence="8">
    <location>
        <begin position="1"/>
        <end position="25"/>
    </location>
</feature>
<keyword evidence="3 8" id="KW-0732">Signal</keyword>
<dbReference type="EMBL" id="BOON01000073">
    <property type="protein sequence ID" value="GII26314.1"/>
    <property type="molecule type" value="Genomic_DNA"/>
</dbReference>
<evidence type="ECO:0000256" key="8">
    <source>
        <dbReference type="SAM" id="SignalP"/>
    </source>
</evidence>
<comment type="caution">
    <text evidence="9">The sequence shown here is derived from an EMBL/GenBank/DDBJ whole genome shotgun (WGS) entry which is preliminary data.</text>
</comment>
<sequence>MRRLRIALLMLGLVSLPMIATPAYATVHAQASPTANQLLAKASSCSVVSQGRYRTVGNATSATVDICGSGSAYFWKADMDIDCDGVSTSNCNSRTDPWYQPQTAYRTSKGGYFQSDATHFFVIPASSSRFSYSSAGIRPGTVAAVIYRGAVVYAVFADVGPSNVIGEASYATARDLGINPDPRYGGVESGVTYIIFKGNVPSPVEDNGAITAKGAAAANAWLNGD</sequence>
<dbReference type="PANTHER" id="PTHR42061">
    <property type="entry name" value="ENDO-CHITOSANASE"/>
    <property type="match status" value="1"/>
</dbReference>
<keyword evidence="7" id="KW-0624">Polysaccharide degradation</keyword>
<dbReference type="AlphaFoldDB" id="A0A8J3X472"/>
<dbReference type="GO" id="GO:0016977">
    <property type="term" value="F:chitosanase activity"/>
    <property type="evidence" value="ECO:0007669"/>
    <property type="project" value="InterPro"/>
</dbReference>
<evidence type="ECO:0000256" key="5">
    <source>
        <dbReference type="ARBA" id="ARBA00023277"/>
    </source>
</evidence>
<evidence type="ECO:0000256" key="1">
    <source>
        <dbReference type="ARBA" id="ARBA00004613"/>
    </source>
</evidence>
<dbReference type="Proteomes" id="UP000599074">
    <property type="component" value="Unassembled WGS sequence"/>
</dbReference>
<gene>
    <name evidence="9" type="ORF">Pme01_59110</name>
</gene>
<dbReference type="GO" id="GO:0000272">
    <property type="term" value="P:polysaccharide catabolic process"/>
    <property type="evidence" value="ECO:0007669"/>
    <property type="project" value="UniProtKB-KW"/>
</dbReference>
<evidence type="ECO:0000313" key="10">
    <source>
        <dbReference type="Proteomes" id="UP000599074"/>
    </source>
</evidence>
<keyword evidence="6" id="KW-0326">Glycosidase</keyword>
<evidence type="ECO:0000256" key="3">
    <source>
        <dbReference type="ARBA" id="ARBA00022729"/>
    </source>
</evidence>
<comment type="subcellular location">
    <subcellularLocation>
        <location evidence="1">Secreted</location>
    </subcellularLocation>
</comment>
<protein>
    <submittedName>
        <fullName evidence="9">Uncharacterized protein</fullName>
    </submittedName>
</protein>
<keyword evidence="4" id="KW-0378">Hydrolase</keyword>
<dbReference type="GO" id="GO:0005576">
    <property type="term" value="C:extracellular region"/>
    <property type="evidence" value="ECO:0007669"/>
    <property type="project" value="UniProtKB-SubCell"/>
</dbReference>